<keyword evidence="3 8" id="KW-0645">Protease</keyword>
<evidence type="ECO:0000259" key="9">
    <source>
        <dbReference type="Pfam" id="PF00082"/>
    </source>
</evidence>
<dbReference type="PROSITE" id="PS51892">
    <property type="entry name" value="SUBTILASE"/>
    <property type="match status" value="1"/>
</dbReference>
<dbReference type="InterPro" id="IPR000209">
    <property type="entry name" value="Peptidase_S8/S53_dom"/>
</dbReference>
<dbReference type="InterPro" id="IPR013783">
    <property type="entry name" value="Ig-like_fold"/>
</dbReference>
<dbReference type="Gene3D" id="2.60.40.10">
    <property type="entry name" value="Immunoglobulins"/>
    <property type="match status" value="1"/>
</dbReference>
<dbReference type="Gene3D" id="3.40.50.200">
    <property type="entry name" value="Peptidase S8/S53 domain"/>
    <property type="match status" value="1"/>
</dbReference>
<dbReference type="SUPFAM" id="SSF52025">
    <property type="entry name" value="PA domain"/>
    <property type="match status" value="1"/>
</dbReference>
<dbReference type="InterPro" id="IPR015500">
    <property type="entry name" value="Peptidase_S8_subtilisin-rel"/>
</dbReference>
<dbReference type="GO" id="GO:0004252">
    <property type="term" value="F:serine-type endopeptidase activity"/>
    <property type="evidence" value="ECO:0007669"/>
    <property type="project" value="UniProtKB-UniRule"/>
</dbReference>
<dbReference type="InterPro" id="IPR045051">
    <property type="entry name" value="SBT"/>
</dbReference>
<dbReference type="InterPro" id="IPR046450">
    <property type="entry name" value="PA_dom_sf"/>
</dbReference>
<evidence type="ECO:0000256" key="4">
    <source>
        <dbReference type="ARBA" id="ARBA00022729"/>
    </source>
</evidence>
<reference evidence="11" key="1">
    <citation type="submission" date="2020-02" db="EMBL/GenBank/DDBJ databases">
        <authorList>
            <person name="Meier V. D."/>
        </authorList>
    </citation>
    <scope>NUCLEOTIDE SEQUENCE</scope>
    <source>
        <strain evidence="11">AVDCRST_MAG93</strain>
    </source>
</reference>
<proteinExistence type="inferred from homology"/>
<keyword evidence="5 8" id="KW-0378">Hydrolase</keyword>
<dbReference type="AlphaFoldDB" id="A0A6J4LZJ6"/>
<name>A0A6J4LZJ6_9CHLR</name>
<sequence length="732" mass="74589">MRHRITRLFGPVVFVVLALSLAMPINSALGQGTARSNPQSDAPQTGPQVDQQYAVVQLKGDPLTTSAKTRPAPGKKVDFNNSAVKAYRAQLMALRNDFKSWLRANAPKAKVTGEFDLALNAVAVKLNGERLATIAAAPQAQRAEYQGLYYPTDTDPDLAIISAKQAWARAGGAANAGTGIKVAVVDSGIDVTHPCFSDAGYPDQQESGDLRFTNDKVIVAKVFNNKAGSRGYTAEAIDSHGTHVAGTIACNFETPAEVDGADIPYGVSGVAPRALLGNYNVFPGDVASARSEDILNALEAAYADDFDVANMSLGGGSSGIQDLLSMGVDNLDQGNMVVAVSAGNSGPGHYTVGSPGIAPRALTAGASTVPHFVGSPVVVGGKTYGGATGDFATVTTDFTAPLAVVPGGTNGLDTACAALTADLTGKIALISRGVCSFSTKIRNAENAGAAAVLVSNNVAGDPTAMASDGTADQPTVPAYMVALSTGKALLGSTASTTIGAALEYIATPNVDIMAGFSSQGPTDVDFRIKPDVVAPGVNVLSSVPGDCGDGGCWAFYQGTSMAAPHLAGAAAVVRQQHPDWSAAQVRSTIVNTADDDVLTAYTDGTTPVTDVNIQGAGRLNLLSAVRAGVALDPVSVSFGAVPSGSSQTRTFDVTLTNTGGANDFALSMDAGDASVTYSVSPSSVSLERGQSASVQVTMLVRDGASKGDHQGWLKISSGGAEIAHAAVYTLLK</sequence>
<evidence type="ECO:0000256" key="5">
    <source>
        <dbReference type="ARBA" id="ARBA00022801"/>
    </source>
</evidence>
<dbReference type="PROSITE" id="PS00136">
    <property type="entry name" value="SUBTILASE_ASP"/>
    <property type="match status" value="1"/>
</dbReference>
<evidence type="ECO:0000256" key="1">
    <source>
        <dbReference type="ARBA" id="ARBA00011073"/>
    </source>
</evidence>
<keyword evidence="4" id="KW-0732">Signal</keyword>
<dbReference type="InterPro" id="IPR023827">
    <property type="entry name" value="Peptidase_S8_Asp-AS"/>
</dbReference>
<gene>
    <name evidence="11" type="ORF">AVDCRST_MAG93-6874</name>
</gene>
<feature type="domain" description="Peptidase S8/S53" evidence="9">
    <location>
        <begin position="177"/>
        <end position="604"/>
    </location>
</feature>
<evidence type="ECO:0000256" key="8">
    <source>
        <dbReference type="PROSITE-ProRule" id="PRU01240"/>
    </source>
</evidence>
<evidence type="ECO:0000256" key="3">
    <source>
        <dbReference type="ARBA" id="ARBA00022670"/>
    </source>
</evidence>
<evidence type="ECO:0000256" key="7">
    <source>
        <dbReference type="PIRSR" id="PIRSR615500-1"/>
    </source>
</evidence>
<dbReference type="Pfam" id="PF00082">
    <property type="entry name" value="Peptidase_S8"/>
    <property type="match status" value="1"/>
</dbReference>
<accession>A0A6J4LZJ6</accession>
<feature type="domain" description="PA" evidence="10">
    <location>
        <begin position="399"/>
        <end position="489"/>
    </location>
</feature>
<dbReference type="Pfam" id="PF02225">
    <property type="entry name" value="PA"/>
    <property type="match status" value="1"/>
</dbReference>
<feature type="active site" description="Charge relay system" evidence="7 8">
    <location>
        <position position="560"/>
    </location>
</feature>
<keyword evidence="2" id="KW-0964">Secreted</keyword>
<evidence type="ECO:0000256" key="6">
    <source>
        <dbReference type="ARBA" id="ARBA00022825"/>
    </source>
</evidence>
<dbReference type="Gene3D" id="3.50.30.30">
    <property type="match status" value="1"/>
</dbReference>
<comment type="similarity">
    <text evidence="1 8">Belongs to the peptidase S8 family.</text>
</comment>
<evidence type="ECO:0000259" key="10">
    <source>
        <dbReference type="Pfam" id="PF02225"/>
    </source>
</evidence>
<dbReference type="PRINTS" id="PR00723">
    <property type="entry name" value="SUBTILISIN"/>
</dbReference>
<evidence type="ECO:0000313" key="11">
    <source>
        <dbReference type="EMBL" id="CAA9345697.1"/>
    </source>
</evidence>
<organism evidence="11">
    <name type="scientific">uncultured Chloroflexia bacterium</name>
    <dbReference type="NCBI Taxonomy" id="1672391"/>
    <lineage>
        <taxon>Bacteria</taxon>
        <taxon>Bacillati</taxon>
        <taxon>Chloroflexota</taxon>
        <taxon>Chloroflexia</taxon>
        <taxon>environmental samples</taxon>
    </lineage>
</organism>
<dbReference type="SUPFAM" id="SSF52743">
    <property type="entry name" value="Subtilisin-like"/>
    <property type="match status" value="1"/>
</dbReference>
<dbReference type="EMBL" id="CADCTR010002314">
    <property type="protein sequence ID" value="CAA9345697.1"/>
    <property type="molecule type" value="Genomic_DNA"/>
</dbReference>
<dbReference type="GO" id="GO:0006508">
    <property type="term" value="P:proteolysis"/>
    <property type="evidence" value="ECO:0007669"/>
    <property type="project" value="UniProtKB-KW"/>
</dbReference>
<feature type="active site" description="Charge relay system" evidence="7 8">
    <location>
        <position position="240"/>
    </location>
</feature>
<dbReference type="PANTHER" id="PTHR10795">
    <property type="entry name" value="PROPROTEIN CONVERTASE SUBTILISIN/KEXIN"/>
    <property type="match status" value="1"/>
</dbReference>
<dbReference type="InterPro" id="IPR036852">
    <property type="entry name" value="Peptidase_S8/S53_dom_sf"/>
</dbReference>
<protein>
    <submittedName>
        <fullName evidence="11">Peptidase S8 and S53, subtilisin, kexin, sedolisin</fullName>
    </submittedName>
</protein>
<feature type="active site" description="Charge relay system" evidence="7 8">
    <location>
        <position position="186"/>
    </location>
</feature>
<dbReference type="CDD" id="cd04818">
    <property type="entry name" value="PA_subtilisin_1"/>
    <property type="match status" value="1"/>
</dbReference>
<evidence type="ECO:0000256" key="2">
    <source>
        <dbReference type="ARBA" id="ARBA00022525"/>
    </source>
</evidence>
<keyword evidence="6 8" id="KW-0720">Serine protease</keyword>
<dbReference type="InterPro" id="IPR003137">
    <property type="entry name" value="PA_domain"/>
</dbReference>